<protein>
    <submittedName>
        <fullName evidence="2">914_t:CDS:1</fullName>
    </submittedName>
</protein>
<evidence type="ECO:0000256" key="1">
    <source>
        <dbReference type="SAM" id="MobiDB-lite"/>
    </source>
</evidence>
<keyword evidence="3" id="KW-1185">Reference proteome</keyword>
<proteinExistence type="predicted"/>
<comment type="caution">
    <text evidence="2">The sequence shown here is derived from an EMBL/GenBank/DDBJ whole genome shotgun (WGS) entry which is preliminary data.</text>
</comment>
<name>A0A9N9K6M4_9GLOM</name>
<sequence length="106" mass="12593">EIEAQALENAFPDKDKRLEFLNLLLDYSNHVVNEFKELEKRLPKHRNHPYYIKSKTFRDKVLNGPKQGSVMKVQQIEKAIQDLEEEFECDTEKSESEDEIEKNKLN</sequence>
<dbReference type="EMBL" id="CAJVPY010051220">
    <property type="protein sequence ID" value="CAG8814363.1"/>
    <property type="molecule type" value="Genomic_DNA"/>
</dbReference>
<feature type="region of interest" description="Disordered" evidence="1">
    <location>
        <begin position="87"/>
        <end position="106"/>
    </location>
</feature>
<evidence type="ECO:0000313" key="2">
    <source>
        <dbReference type="EMBL" id="CAG8814363.1"/>
    </source>
</evidence>
<organism evidence="2 3">
    <name type="scientific">Dentiscutata erythropus</name>
    <dbReference type="NCBI Taxonomy" id="1348616"/>
    <lineage>
        <taxon>Eukaryota</taxon>
        <taxon>Fungi</taxon>
        <taxon>Fungi incertae sedis</taxon>
        <taxon>Mucoromycota</taxon>
        <taxon>Glomeromycotina</taxon>
        <taxon>Glomeromycetes</taxon>
        <taxon>Diversisporales</taxon>
        <taxon>Gigasporaceae</taxon>
        <taxon>Dentiscutata</taxon>
    </lineage>
</organism>
<accession>A0A9N9K6M4</accession>
<gene>
    <name evidence="2" type="ORF">DERYTH_LOCUS25950</name>
</gene>
<feature type="compositionally biased region" description="Acidic residues" evidence="1">
    <location>
        <begin position="87"/>
        <end position="100"/>
    </location>
</feature>
<reference evidence="2" key="1">
    <citation type="submission" date="2021-06" db="EMBL/GenBank/DDBJ databases">
        <authorList>
            <person name="Kallberg Y."/>
            <person name="Tangrot J."/>
            <person name="Rosling A."/>
        </authorList>
    </citation>
    <scope>NUCLEOTIDE SEQUENCE</scope>
    <source>
        <strain evidence="2">MA453B</strain>
    </source>
</reference>
<evidence type="ECO:0000313" key="3">
    <source>
        <dbReference type="Proteomes" id="UP000789405"/>
    </source>
</evidence>
<feature type="non-terminal residue" evidence="2">
    <location>
        <position position="1"/>
    </location>
</feature>
<dbReference type="Proteomes" id="UP000789405">
    <property type="component" value="Unassembled WGS sequence"/>
</dbReference>
<dbReference type="AlphaFoldDB" id="A0A9N9K6M4"/>